<keyword evidence="6" id="KW-1185">Reference proteome</keyword>
<dbReference type="Gene3D" id="3.30.590.20">
    <property type="match status" value="2"/>
</dbReference>
<proteinExistence type="inferred from homology"/>
<reference evidence="5" key="1">
    <citation type="submission" date="2021-01" db="EMBL/GenBank/DDBJ databases">
        <authorList>
            <person name="Eckstrom K.M.E."/>
        </authorList>
    </citation>
    <scope>NUCLEOTIDE SEQUENCE</scope>
    <source>
        <strain evidence="5">UVCC 0001</strain>
    </source>
</reference>
<evidence type="ECO:0000313" key="5">
    <source>
        <dbReference type="EMBL" id="KAK2079943.1"/>
    </source>
</evidence>
<comment type="subcellular location">
    <subcellularLocation>
        <location evidence="4">Plastid</location>
        <location evidence="4">Chloroplast</location>
    </subcellularLocation>
</comment>
<dbReference type="SUPFAM" id="SSF55931">
    <property type="entry name" value="Glutamine synthetase/guanido kinase"/>
    <property type="match status" value="1"/>
</dbReference>
<keyword evidence="4" id="KW-0150">Chloroplast</keyword>
<keyword evidence="4" id="KW-0934">Plastid</keyword>
<gene>
    <name evidence="5" type="ORF">QBZ16_002338</name>
</gene>
<comment type="similarity">
    <text evidence="4">Belongs to the carboxylate-amine ligase family. Glutamate--cysteine ligase type 2 subfamily.</text>
</comment>
<evidence type="ECO:0000256" key="2">
    <source>
        <dbReference type="ARBA" id="ARBA00022741"/>
    </source>
</evidence>
<sequence>MAPNGHVNGVSPPLTIEDLVHSLSRGCKPSSKWGIGTEHEKLGYSKAPPHARPTHAQISDMFTRMHESIGWDYIMEGEHKIGLAHGGETVTLEPGGQTELSGAPRRDLHAVAAETRAHLAAVRAAGDAAGIDFMAIGLDPRWAFADIPKMPKTRYRFMREYMPRVGTLGHDMMFRSCTVQVNLDFDSEADMVAKFRVSLALQNSWRLHVWTDVDNDRCGRLPWVFDEGFGFRAYVDWVLDVPMYFLYRDGQYHDVAGQTFRDFFEGRLAGFPGLRPTMDDWELHLTTVFPDVRLKRFLEMRGADGGDWRFILALPALWVGLLYDAQALQESLALTRDWTQKELDHLQREVPRLALQTTFREGTVQDVAKQESGETQADVLLRLYETEWDHSIEPLYTPAFTVDRGLWDDKPSA</sequence>
<evidence type="ECO:0000256" key="4">
    <source>
        <dbReference type="PIRNR" id="PIRNR017901"/>
    </source>
</evidence>
<dbReference type="AlphaFoldDB" id="A0AAD9IKF3"/>
<evidence type="ECO:0000313" key="6">
    <source>
        <dbReference type="Proteomes" id="UP001255856"/>
    </source>
</evidence>
<keyword evidence="3 4" id="KW-0067">ATP-binding</keyword>
<organism evidence="5 6">
    <name type="scientific">Prototheca wickerhamii</name>
    <dbReference type="NCBI Taxonomy" id="3111"/>
    <lineage>
        <taxon>Eukaryota</taxon>
        <taxon>Viridiplantae</taxon>
        <taxon>Chlorophyta</taxon>
        <taxon>core chlorophytes</taxon>
        <taxon>Trebouxiophyceae</taxon>
        <taxon>Chlorellales</taxon>
        <taxon>Chlorellaceae</taxon>
        <taxon>Prototheca</taxon>
    </lineage>
</organism>
<dbReference type="InterPro" id="IPR014746">
    <property type="entry name" value="Gln_synth/guanido_kin_cat_dom"/>
</dbReference>
<dbReference type="InterPro" id="IPR035434">
    <property type="entry name" value="GCL_bact_plant"/>
</dbReference>
<dbReference type="EMBL" id="JASFZW010000002">
    <property type="protein sequence ID" value="KAK2079943.1"/>
    <property type="molecule type" value="Genomic_DNA"/>
</dbReference>
<comment type="caution">
    <text evidence="5">The sequence shown here is derived from an EMBL/GenBank/DDBJ whole genome shotgun (WGS) entry which is preliminary data.</text>
</comment>
<dbReference type="GO" id="GO:0005524">
    <property type="term" value="F:ATP binding"/>
    <property type="evidence" value="ECO:0007669"/>
    <property type="project" value="UniProtKB-UniRule"/>
</dbReference>
<keyword evidence="1 4" id="KW-0436">Ligase</keyword>
<protein>
    <recommendedName>
        <fullName evidence="4">Glutamate--cysteine ligase</fullName>
        <ecNumber evidence="4">6.3.2.2</ecNumber>
    </recommendedName>
</protein>
<dbReference type="PANTHER" id="PTHR34378">
    <property type="entry name" value="GLUTAMATE--CYSTEINE LIGASE, CHLOROPLASTIC"/>
    <property type="match status" value="1"/>
</dbReference>
<keyword evidence="2 4" id="KW-0547">Nucleotide-binding</keyword>
<dbReference type="GO" id="GO:0004357">
    <property type="term" value="F:glutamate-cysteine ligase activity"/>
    <property type="evidence" value="ECO:0007669"/>
    <property type="project" value="UniProtKB-UniRule"/>
</dbReference>
<accession>A0AAD9IKF3</accession>
<name>A0AAD9IKF3_PROWI</name>
<dbReference type="PIRSF" id="PIRSF017901">
    <property type="entry name" value="GCL"/>
    <property type="match status" value="1"/>
</dbReference>
<dbReference type="Pfam" id="PF04107">
    <property type="entry name" value="GCS2"/>
    <property type="match status" value="2"/>
</dbReference>
<evidence type="ECO:0000256" key="1">
    <source>
        <dbReference type="ARBA" id="ARBA00022598"/>
    </source>
</evidence>
<dbReference type="GO" id="GO:0009507">
    <property type="term" value="C:chloroplast"/>
    <property type="evidence" value="ECO:0007669"/>
    <property type="project" value="UniProtKB-SubCell"/>
</dbReference>
<dbReference type="GO" id="GO:0006750">
    <property type="term" value="P:glutathione biosynthetic process"/>
    <property type="evidence" value="ECO:0007669"/>
    <property type="project" value="UniProtKB-UniRule"/>
</dbReference>
<dbReference type="Proteomes" id="UP001255856">
    <property type="component" value="Unassembled WGS sequence"/>
</dbReference>
<dbReference type="EC" id="6.3.2.2" evidence="4"/>
<dbReference type="InterPro" id="IPR006336">
    <property type="entry name" value="GCS2"/>
</dbReference>
<comment type="catalytic activity">
    <reaction evidence="4">
        <text>L-cysteine + L-glutamate + ATP = gamma-L-glutamyl-L-cysteine + ADP + phosphate + H(+)</text>
        <dbReference type="Rhea" id="RHEA:13285"/>
        <dbReference type="ChEBI" id="CHEBI:15378"/>
        <dbReference type="ChEBI" id="CHEBI:29985"/>
        <dbReference type="ChEBI" id="CHEBI:30616"/>
        <dbReference type="ChEBI" id="CHEBI:35235"/>
        <dbReference type="ChEBI" id="CHEBI:43474"/>
        <dbReference type="ChEBI" id="CHEBI:58173"/>
        <dbReference type="ChEBI" id="CHEBI:456216"/>
        <dbReference type="EC" id="6.3.2.2"/>
    </reaction>
</comment>
<dbReference type="PANTHER" id="PTHR34378:SF1">
    <property type="entry name" value="GLUTAMATE--CYSTEINE LIGASE, CHLOROPLASTIC"/>
    <property type="match status" value="1"/>
</dbReference>
<evidence type="ECO:0000256" key="3">
    <source>
        <dbReference type="ARBA" id="ARBA00022840"/>
    </source>
</evidence>